<evidence type="ECO:0000313" key="3">
    <source>
        <dbReference type="EMBL" id="UWX05157.1"/>
    </source>
</evidence>
<protein>
    <submittedName>
        <fullName evidence="3">Hydantoinase/carbamoylase family amidase</fullName>
        <ecNumber evidence="3">3.5.-.-</ecNumber>
    </submittedName>
</protein>
<dbReference type="SUPFAM" id="SSF53187">
    <property type="entry name" value="Zn-dependent exopeptidases"/>
    <property type="match status" value="1"/>
</dbReference>
<name>A0ABY5Y159_9BACT</name>
<proteinExistence type="inferred from homology"/>
<dbReference type="EC" id="3.5.-.-" evidence="3"/>
<evidence type="ECO:0000313" key="4">
    <source>
        <dbReference type="Proteomes" id="UP001058120"/>
    </source>
</evidence>
<dbReference type="SUPFAM" id="SSF55031">
    <property type="entry name" value="Bacterial exopeptidase dimerisation domain"/>
    <property type="match status" value="1"/>
</dbReference>
<dbReference type="NCBIfam" id="TIGR01879">
    <property type="entry name" value="hydantase"/>
    <property type="match status" value="1"/>
</dbReference>
<dbReference type="Gene3D" id="3.30.70.360">
    <property type="match status" value="1"/>
</dbReference>
<dbReference type="GO" id="GO:0016787">
    <property type="term" value="F:hydrolase activity"/>
    <property type="evidence" value="ECO:0007669"/>
    <property type="project" value="UniProtKB-KW"/>
</dbReference>
<organism evidence="3 4">
    <name type="scientific">Taurinivorans muris</name>
    <dbReference type="NCBI Taxonomy" id="2787751"/>
    <lineage>
        <taxon>Bacteria</taxon>
        <taxon>Pseudomonadati</taxon>
        <taxon>Thermodesulfobacteriota</taxon>
        <taxon>Desulfovibrionia</taxon>
        <taxon>Desulfovibrionales</taxon>
        <taxon>Desulfovibrionaceae</taxon>
        <taxon>Taurinivorans</taxon>
    </lineage>
</organism>
<dbReference type="Proteomes" id="UP001058120">
    <property type="component" value="Chromosome"/>
</dbReference>
<dbReference type="PANTHER" id="PTHR32494:SF5">
    <property type="entry name" value="ALLANTOATE AMIDOHYDROLASE"/>
    <property type="match status" value="1"/>
</dbReference>
<keyword evidence="2 3" id="KW-0378">Hydrolase</keyword>
<dbReference type="Pfam" id="PF01546">
    <property type="entry name" value="Peptidase_M20"/>
    <property type="match status" value="1"/>
</dbReference>
<sequence length="408" mass="45012">MNEQRFLSQLEEFSTAFNDTKGNGVTRFSWSHTATLAQSWLEKEFSRMGISLRADGAGNLHAHIKGKTDLPRVIVGSHLDTVQNGAKYDGSFGLVAALETLRSFREEGFIPNRSIEFIAFAEEEGANFGTTCLGSKLITGIIKPNDLKSLCNDETNAWDMLEKFGLDPANLENEQIVPHTVYAYLEAHVEQERRLFKNNYKLGIVKAISAMRSYRIIYHGESVFAATPLKERRDPVVSFIECHTEIQKAVASGIFPENTRFTVGQICCNPGTPIMVPGECIFTIDIRNLEISNLPAISEKIKEIIVKVAEKNGIGVDIVPLSRSGGVKMSELVQNAYKNATNELGFEYFEMNCGTALDAAPMGMVVPAGLLLVANQVNSETGEKYALPEDLCSGALVYEKTIRQLVSE</sequence>
<reference evidence="3" key="1">
    <citation type="submission" date="2020-12" db="EMBL/GenBank/DDBJ databases">
        <title>Taurinivorans muris gen. nov., sp. nov., fundamental and realized metabolic niche of a ubiquitous sulfidogenic bacterium in the murine intestine.</title>
        <authorList>
            <person name="Ye H."/>
            <person name="Hanson B.T."/>
            <person name="Loy A."/>
        </authorList>
    </citation>
    <scope>NUCLEOTIDE SEQUENCE</scope>
    <source>
        <strain evidence="3">LT0009</strain>
    </source>
</reference>
<dbReference type="InterPro" id="IPR036264">
    <property type="entry name" value="Bact_exopeptidase_dim_dom"/>
</dbReference>
<comment type="similarity">
    <text evidence="1">Belongs to the peptidase M20 family.</text>
</comment>
<dbReference type="Gene3D" id="3.40.630.10">
    <property type="entry name" value="Zn peptidases"/>
    <property type="match status" value="1"/>
</dbReference>
<dbReference type="EMBL" id="CP065938">
    <property type="protein sequence ID" value="UWX05157.1"/>
    <property type="molecule type" value="Genomic_DNA"/>
</dbReference>
<dbReference type="InterPro" id="IPR010158">
    <property type="entry name" value="Amidase_Cbmase"/>
</dbReference>
<keyword evidence="4" id="KW-1185">Reference proteome</keyword>
<dbReference type="PIRSF" id="PIRSF001235">
    <property type="entry name" value="Amidase_carbamoylase"/>
    <property type="match status" value="1"/>
</dbReference>
<gene>
    <name evidence="3" type="ORF">JBF11_06700</name>
</gene>
<dbReference type="PANTHER" id="PTHR32494">
    <property type="entry name" value="ALLANTOATE DEIMINASE-RELATED"/>
    <property type="match status" value="1"/>
</dbReference>
<evidence type="ECO:0000256" key="1">
    <source>
        <dbReference type="ARBA" id="ARBA00006153"/>
    </source>
</evidence>
<dbReference type="InterPro" id="IPR002933">
    <property type="entry name" value="Peptidase_M20"/>
</dbReference>
<accession>A0ABY5Y159</accession>
<evidence type="ECO:0000256" key="2">
    <source>
        <dbReference type="ARBA" id="ARBA00022801"/>
    </source>
</evidence>
<dbReference type="RefSeq" id="WP_334314723.1">
    <property type="nucleotide sequence ID" value="NZ_CP065938.1"/>
</dbReference>